<proteinExistence type="predicted"/>
<dbReference type="Gene3D" id="2.20.70.10">
    <property type="match status" value="1"/>
</dbReference>
<organism evidence="1 2">
    <name type="scientific">Methanorbis furvi</name>
    <dbReference type="NCBI Taxonomy" id="3028299"/>
    <lineage>
        <taxon>Archaea</taxon>
        <taxon>Methanobacteriati</taxon>
        <taxon>Methanobacteriota</taxon>
        <taxon>Stenosarchaea group</taxon>
        <taxon>Methanomicrobia</taxon>
        <taxon>Methanomicrobiales</taxon>
        <taxon>Methanocorpusculaceae</taxon>
        <taxon>Methanorbis</taxon>
    </lineage>
</organism>
<reference evidence="1" key="1">
    <citation type="submission" date="2023-06" db="EMBL/GenBank/DDBJ databases">
        <title>Genome sequence of Methancorpusculaceae sp. Ag1.</title>
        <authorList>
            <person name="Protasov E."/>
            <person name="Platt K."/>
            <person name="Poehlein A."/>
            <person name="Daniel R."/>
            <person name="Brune A."/>
        </authorList>
    </citation>
    <scope>NUCLEOTIDE SEQUENCE</scope>
    <source>
        <strain evidence="1">Ag1</strain>
    </source>
</reference>
<sequence>MVVEHICGFKKEIFCRECGTELIQNSRGQLMCPKCGRRPAILCPQCGRLW</sequence>
<gene>
    <name evidence="1" type="ORF">McpAg1_06710</name>
</gene>
<accession>A0AAE4MC32</accession>
<comment type="caution">
    <text evidence="1">The sequence shown here is derived from an EMBL/GenBank/DDBJ whole genome shotgun (WGS) entry which is preliminary data.</text>
</comment>
<dbReference type="RefSeq" id="WP_338093880.1">
    <property type="nucleotide sequence ID" value="NZ_JAWDKA010000003.1"/>
</dbReference>
<keyword evidence="2" id="KW-1185">Reference proteome</keyword>
<dbReference type="Proteomes" id="UP001273136">
    <property type="component" value="Unassembled WGS sequence"/>
</dbReference>
<evidence type="ECO:0008006" key="3">
    <source>
        <dbReference type="Google" id="ProtNLM"/>
    </source>
</evidence>
<evidence type="ECO:0000313" key="1">
    <source>
        <dbReference type="EMBL" id="MDV0441479.1"/>
    </source>
</evidence>
<dbReference type="AlphaFoldDB" id="A0AAE4MC32"/>
<protein>
    <recommendedName>
        <fullName evidence="3">DNA helicase PriA</fullName>
    </recommendedName>
</protein>
<dbReference type="EMBL" id="JAWDKA010000003">
    <property type="protein sequence ID" value="MDV0441479.1"/>
    <property type="molecule type" value="Genomic_DNA"/>
</dbReference>
<name>A0AAE4MC32_9EURY</name>
<evidence type="ECO:0000313" key="2">
    <source>
        <dbReference type="Proteomes" id="UP001273136"/>
    </source>
</evidence>